<proteinExistence type="predicted"/>
<dbReference type="EMBL" id="JACRTE010000001">
    <property type="protein sequence ID" value="MBC8595464.1"/>
    <property type="molecule type" value="Genomic_DNA"/>
</dbReference>
<organism evidence="1 2">
    <name type="scientific">Qingrenia yutianensis</name>
    <dbReference type="NCBI Taxonomy" id="2763676"/>
    <lineage>
        <taxon>Bacteria</taxon>
        <taxon>Bacillati</taxon>
        <taxon>Bacillota</taxon>
        <taxon>Clostridia</taxon>
        <taxon>Eubacteriales</taxon>
        <taxon>Oscillospiraceae</taxon>
        <taxon>Qingrenia</taxon>
    </lineage>
</organism>
<name>A0A926FBS6_9FIRM</name>
<evidence type="ECO:0000313" key="2">
    <source>
        <dbReference type="Proteomes" id="UP000647416"/>
    </source>
</evidence>
<comment type="caution">
    <text evidence="1">The sequence shown here is derived from an EMBL/GenBank/DDBJ whole genome shotgun (WGS) entry which is preliminary data.</text>
</comment>
<evidence type="ECO:0000313" key="1">
    <source>
        <dbReference type="EMBL" id="MBC8595464.1"/>
    </source>
</evidence>
<dbReference type="Proteomes" id="UP000647416">
    <property type="component" value="Unassembled WGS sequence"/>
</dbReference>
<accession>A0A926FBS6</accession>
<dbReference type="AlphaFoldDB" id="A0A926FBS6"/>
<reference evidence="1" key="1">
    <citation type="submission" date="2020-08" db="EMBL/GenBank/DDBJ databases">
        <title>Genome public.</title>
        <authorList>
            <person name="Liu C."/>
            <person name="Sun Q."/>
        </authorList>
    </citation>
    <scope>NUCLEOTIDE SEQUENCE</scope>
    <source>
        <strain evidence="1">NSJ-50</strain>
    </source>
</reference>
<dbReference type="RefSeq" id="WP_262431150.1">
    <property type="nucleotide sequence ID" value="NZ_JACRTE010000001.1"/>
</dbReference>
<keyword evidence="2" id="KW-1185">Reference proteome</keyword>
<protein>
    <submittedName>
        <fullName evidence="1">Catalase</fullName>
    </submittedName>
</protein>
<dbReference type="InterPro" id="IPR043721">
    <property type="entry name" value="DUF5662"/>
</dbReference>
<gene>
    <name evidence="1" type="ORF">H8706_01085</name>
</gene>
<dbReference type="Pfam" id="PF18907">
    <property type="entry name" value="DUF5662"/>
    <property type="match status" value="1"/>
</dbReference>
<sequence length="181" mass="21194">MSSVWGHFKTITYHKYLVAVHASKCGILFQGLVHDMSKYSPTEFIAGAKYYKGTKSPNEAERADKGYSLAWMHHKGRNRHHFEYWSDYNPKTKEISAVKMPVKYVVEMLCDRVAASKVYQGDNYTNSHPLEYFLNGKARRKIHPETSDLIEKLLRMLAEYGEKETFAYAKKLIRENKREKY</sequence>